<evidence type="ECO:0000313" key="7">
    <source>
        <dbReference type="EMBL" id="CUB06747.1"/>
    </source>
</evidence>
<dbReference type="PANTHER" id="PTHR34584:SF1">
    <property type="entry name" value="NA(+)_H(+) ANTIPORTER SUBUNIT E1"/>
    <property type="match status" value="1"/>
</dbReference>
<dbReference type="OrthoDB" id="9807187at2"/>
<dbReference type="Pfam" id="PF01899">
    <property type="entry name" value="MNHE"/>
    <property type="match status" value="1"/>
</dbReference>
<keyword evidence="4" id="KW-0812">Transmembrane</keyword>
<comment type="subcellular location">
    <subcellularLocation>
        <location evidence="1">Cell membrane</location>
        <topology evidence="1">Multi-pass membrane protein</topology>
    </subcellularLocation>
</comment>
<name>A0A0K6ITU8_9PROT</name>
<protein>
    <submittedName>
        <fullName evidence="7">Multisubunit Na+/H+ antiporter, MnhE subunit</fullName>
    </submittedName>
</protein>
<dbReference type="PIRSF" id="PIRSF019239">
    <property type="entry name" value="MrpE"/>
    <property type="match status" value="1"/>
</dbReference>
<evidence type="ECO:0000256" key="2">
    <source>
        <dbReference type="ARBA" id="ARBA00006228"/>
    </source>
</evidence>
<gene>
    <name evidence="7" type="ORF">Ga0061068_10424</name>
</gene>
<dbReference type="GO" id="GO:0005886">
    <property type="term" value="C:plasma membrane"/>
    <property type="evidence" value="ECO:0007669"/>
    <property type="project" value="UniProtKB-SubCell"/>
</dbReference>
<dbReference type="Proteomes" id="UP000182108">
    <property type="component" value="Unassembled WGS sequence"/>
</dbReference>
<evidence type="ECO:0000256" key="4">
    <source>
        <dbReference type="ARBA" id="ARBA00022692"/>
    </source>
</evidence>
<evidence type="ECO:0000256" key="6">
    <source>
        <dbReference type="ARBA" id="ARBA00023136"/>
    </source>
</evidence>
<dbReference type="RefSeq" id="WP_055423229.1">
    <property type="nucleotide sequence ID" value="NZ_CYHH01000004.1"/>
</dbReference>
<reference evidence="8" key="1">
    <citation type="submission" date="2015-08" db="EMBL/GenBank/DDBJ databases">
        <authorList>
            <person name="Babu N.S."/>
            <person name="Beckwith C.J."/>
            <person name="Beseler K.G."/>
            <person name="Brison A."/>
            <person name="Carone J.V."/>
            <person name="Caskin T.P."/>
            <person name="Diamond M."/>
            <person name="Durham M.E."/>
            <person name="Foxe J.M."/>
            <person name="Go M."/>
            <person name="Henderson B.A."/>
            <person name="Jones I.B."/>
            <person name="McGettigan J.A."/>
            <person name="Micheletti S.J."/>
            <person name="Nasrallah M.E."/>
            <person name="Ortiz D."/>
            <person name="Piller C.R."/>
            <person name="Privatt S.R."/>
            <person name="Schneider S.L."/>
            <person name="Sharp S."/>
            <person name="Smith T.C."/>
            <person name="Stanton J.D."/>
            <person name="Ullery H.E."/>
            <person name="Wilson R.J."/>
            <person name="Serrano M.G."/>
            <person name="Buck G."/>
            <person name="Lee V."/>
            <person name="Wang Y."/>
            <person name="Carvalho R."/>
            <person name="Voegtly L."/>
            <person name="Shi R."/>
            <person name="Duckworth R."/>
            <person name="Johnson A."/>
            <person name="Loviza R."/>
            <person name="Walstead R."/>
            <person name="Shah Z."/>
            <person name="Kiflezghi M."/>
            <person name="Wade K."/>
            <person name="Ball S.L."/>
            <person name="Bradley K.W."/>
            <person name="Asai D.J."/>
            <person name="Bowman C.A."/>
            <person name="Russell D.A."/>
            <person name="Pope W.H."/>
            <person name="Jacobs-Sera D."/>
            <person name="Hendrix R.W."/>
            <person name="Hatfull G.F."/>
        </authorList>
    </citation>
    <scope>NUCLEOTIDE SEQUENCE [LARGE SCALE GENOMIC DNA]</scope>
    <source>
        <strain evidence="8">JCM 19170</strain>
    </source>
</reference>
<keyword evidence="8" id="KW-1185">Reference proteome</keyword>
<evidence type="ECO:0000256" key="5">
    <source>
        <dbReference type="ARBA" id="ARBA00022989"/>
    </source>
</evidence>
<sequence>MSVRARLRRWLPHPVLSLALILAWVALQNEFAAAHWLMGAIVGVVIPRLLRPFWPDPPPVRSWRAALAYAAVVLWDIAKANVQVAGWVLLRRPETLRSSWLVVPLELRVPEAITLLAGTITMTPGTVSCDLAADGSALLVHCLHTEDAAATVAEIKARYEARLMRMFGEDES</sequence>
<dbReference type="PANTHER" id="PTHR34584">
    <property type="entry name" value="NA(+)/H(+) ANTIPORTER SUBUNIT E1"/>
    <property type="match status" value="1"/>
</dbReference>
<proteinExistence type="inferred from homology"/>
<comment type="similarity">
    <text evidence="2">Belongs to the CPA3 antiporters (TC 2.A.63) subunit E family.</text>
</comment>
<evidence type="ECO:0000256" key="1">
    <source>
        <dbReference type="ARBA" id="ARBA00004651"/>
    </source>
</evidence>
<organism evidence="7 8">
    <name type="scientific">Tepidiphilus thermophilus</name>
    <dbReference type="NCBI Taxonomy" id="876478"/>
    <lineage>
        <taxon>Bacteria</taxon>
        <taxon>Pseudomonadati</taxon>
        <taxon>Pseudomonadota</taxon>
        <taxon>Hydrogenophilia</taxon>
        <taxon>Hydrogenophilales</taxon>
        <taxon>Hydrogenophilaceae</taxon>
        <taxon>Tepidiphilus</taxon>
    </lineage>
</organism>
<evidence type="ECO:0000313" key="8">
    <source>
        <dbReference type="Proteomes" id="UP000182108"/>
    </source>
</evidence>
<dbReference type="NCBIfam" id="NF006518">
    <property type="entry name" value="PRK08965.1-2"/>
    <property type="match status" value="1"/>
</dbReference>
<accession>A0A0K6ITU8</accession>
<keyword evidence="6" id="KW-0472">Membrane</keyword>
<dbReference type="GO" id="GO:0008324">
    <property type="term" value="F:monoatomic cation transmembrane transporter activity"/>
    <property type="evidence" value="ECO:0007669"/>
    <property type="project" value="InterPro"/>
</dbReference>
<keyword evidence="5" id="KW-1133">Transmembrane helix</keyword>
<dbReference type="EMBL" id="CYHH01000004">
    <property type="protein sequence ID" value="CUB06747.1"/>
    <property type="molecule type" value="Genomic_DNA"/>
</dbReference>
<dbReference type="AlphaFoldDB" id="A0A0K6ITU8"/>
<dbReference type="InterPro" id="IPR002758">
    <property type="entry name" value="Cation_antiport_E"/>
</dbReference>
<keyword evidence="3" id="KW-1003">Cell membrane</keyword>
<evidence type="ECO:0000256" key="3">
    <source>
        <dbReference type="ARBA" id="ARBA00022475"/>
    </source>
</evidence>